<reference evidence="1 2" key="1">
    <citation type="journal article" date="2019" name="Int. J. Syst. Evol. Microbiol.">
        <title>The Global Catalogue of Microorganisms (GCM) 10K type strain sequencing project: providing services to taxonomists for standard genome sequencing and annotation.</title>
        <authorList>
            <consortium name="The Broad Institute Genomics Platform"/>
            <consortium name="The Broad Institute Genome Sequencing Center for Infectious Disease"/>
            <person name="Wu L."/>
            <person name="Ma J."/>
        </authorList>
    </citation>
    <scope>NUCLEOTIDE SEQUENCE [LARGE SCALE GENOMIC DNA]</scope>
    <source>
        <strain evidence="1 2">IBRC-M 10256</strain>
    </source>
</reference>
<dbReference type="AlphaFoldDB" id="A0ABD5NPW8"/>
<proteinExistence type="predicted"/>
<protein>
    <submittedName>
        <fullName evidence="1">Uncharacterized protein</fullName>
    </submittedName>
</protein>
<evidence type="ECO:0000313" key="2">
    <source>
        <dbReference type="Proteomes" id="UP001595846"/>
    </source>
</evidence>
<keyword evidence="2" id="KW-1185">Reference proteome</keyword>
<accession>A0ABD5NPW8</accession>
<dbReference type="Proteomes" id="UP001595846">
    <property type="component" value="Unassembled WGS sequence"/>
</dbReference>
<comment type="caution">
    <text evidence="1">The sequence shown here is derived from an EMBL/GenBank/DDBJ whole genome shotgun (WGS) entry which is preliminary data.</text>
</comment>
<organism evidence="1 2">
    <name type="scientific">Halovivax cerinus</name>
    <dbReference type="NCBI Taxonomy" id="1487865"/>
    <lineage>
        <taxon>Archaea</taxon>
        <taxon>Methanobacteriati</taxon>
        <taxon>Methanobacteriota</taxon>
        <taxon>Stenosarchaea group</taxon>
        <taxon>Halobacteria</taxon>
        <taxon>Halobacteriales</taxon>
        <taxon>Natrialbaceae</taxon>
        <taxon>Halovivax</taxon>
    </lineage>
</organism>
<gene>
    <name evidence="1" type="ORF">ACFOUR_11740</name>
</gene>
<sequence length="43" mass="4540">MQETDTVARDGTTALLREGFEGAGQLQFLKAETVRLAGSNVTG</sequence>
<evidence type="ECO:0000313" key="1">
    <source>
        <dbReference type="EMBL" id="MFC3959036.1"/>
    </source>
</evidence>
<name>A0ABD5NPW8_9EURY</name>
<dbReference type="EMBL" id="JBHSAQ010000010">
    <property type="protein sequence ID" value="MFC3959036.1"/>
    <property type="molecule type" value="Genomic_DNA"/>
</dbReference>